<dbReference type="NCBIfam" id="NF004469">
    <property type="entry name" value="PRK05800.1"/>
    <property type="match status" value="1"/>
</dbReference>
<keyword evidence="11 14" id="KW-0418">Kinase</keyword>
<dbReference type="CDD" id="cd00544">
    <property type="entry name" value="CobU"/>
    <property type="match status" value="1"/>
</dbReference>
<keyword evidence="8 14" id="KW-0169">Cobalamin biosynthesis</keyword>
<dbReference type="PANTHER" id="PTHR34848:SF1">
    <property type="entry name" value="BIFUNCTIONAL ADENOSYLCOBALAMIN BIOSYNTHESIS PROTEIN COBU"/>
    <property type="match status" value="1"/>
</dbReference>
<dbReference type="Proteomes" id="UP001549313">
    <property type="component" value="Unassembled WGS sequence"/>
</dbReference>
<keyword evidence="13 14" id="KW-0342">GTP-binding</keyword>
<organism evidence="15 16">
    <name type="scientific">Brevundimonas faecalis</name>
    <dbReference type="NCBI Taxonomy" id="947378"/>
    <lineage>
        <taxon>Bacteria</taxon>
        <taxon>Pseudomonadati</taxon>
        <taxon>Pseudomonadota</taxon>
        <taxon>Alphaproteobacteria</taxon>
        <taxon>Caulobacterales</taxon>
        <taxon>Caulobacteraceae</taxon>
        <taxon>Brevundimonas</taxon>
    </lineage>
</organism>
<dbReference type="PANTHER" id="PTHR34848">
    <property type="match status" value="1"/>
</dbReference>
<evidence type="ECO:0000256" key="14">
    <source>
        <dbReference type="PIRNR" id="PIRNR006135"/>
    </source>
</evidence>
<keyword evidence="9 14" id="KW-0808">Transferase</keyword>
<name>A0ABV2RCN2_9CAUL</name>
<protein>
    <recommendedName>
        <fullName evidence="14">Bifunctional adenosylcobalamin biosynthesis protein</fullName>
        <ecNumber evidence="14">2.7.1.156</ecNumber>
        <ecNumber evidence="14">2.7.7.62</ecNumber>
    </recommendedName>
</protein>
<dbReference type="EC" id="2.7.1.156" evidence="14"/>
<dbReference type="Pfam" id="PF02283">
    <property type="entry name" value="CobU"/>
    <property type="match status" value="1"/>
</dbReference>
<reference evidence="15 16" key="1">
    <citation type="submission" date="2024-06" db="EMBL/GenBank/DDBJ databases">
        <title>Sorghum-associated microbial communities from plants grown in Nebraska, USA.</title>
        <authorList>
            <person name="Schachtman D."/>
        </authorList>
    </citation>
    <scope>NUCLEOTIDE SEQUENCE [LARGE SCALE GENOMIC DNA]</scope>
    <source>
        <strain evidence="15 16">2814</strain>
    </source>
</reference>
<evidence type="ECO:0000256" key="2">
    <source>
        <dbReference type="ARBA" id="ARBA00000711"/>
    </source>
</evidence>
<sequence length="174" mass="18906">MPVTLVLGGARSGKSAHAQRQAETAAAEAGRAPLMIATAQAFDEEMRDRIDRHRAERGEGWRTLEAPLELAAAVRGLNADDVAVVDCLTLWLSNQMLNARDLPAAMDELTRALTDCPARLWVVSNEVGWSLVPDNPLGRRFRDEAGRLNQRVAAVADSACLIVAGLRLPLERTD</sequence>
<keyword evidence="12 14" id="KW-0067">ATP-binding</keyword>
<evidence type="ECO:0000313" key="16">
    <source>
        <dbReference type="Proteomes" id="UP001549313"/>
    </source>
</evidence>
<evidence type="ECO:0000256" key="10">
    <source>
        <dbReference type="ARBA" id="ARBA00022741"/>
    </source>
</evidence>
<gene>
    <name evidence="15" type="ORF">ABIE19_002271</name>
</gene>
<evidence type="ECO:0000256" key="12">
    <source>
        <dbReference type="ARBA" id="ARBA00022840"/>
    </source>
</evidence>
<comment type="similarity">
    <text evidence="7 14">Belongs to the CobU/CobP family.</text>
</comment>
<dbReference type="InterPro" id="IPR027417">
    <property type="entry name" value="P-loop_NTPase"/>
</dbReference>
<comment type="caution">
    <text evidence="15">The sequence shown here is derived from an EMBL/GenBank/DDBJ whole genome shotgun (WGS) entry which is preliminary data.</text>
</comment>
<comment type="catalytic activity">
    <reaction evidence="1 14">
        <text>adenosylcob(III)inamide + ATP = adenosylcob(III)inamide phosphate + ADP + H(+)</text>
        <dbReference type="Rhea" id="RHEA:15769"/>
        <dbReference type="ChEBI" id="CHEBI:2480"/>
        <dbReference type="ChEBI" id="CHEBI:15378"/>
        <dbReference type="ChEBI" id="CHEBI:30616"/>
        <dbReference type="ChEBI" id="CHEBI:58502"/>
        <dbReference type="ChEBI" id="CHEBI:456216"/>
        <dbReference type="EC" id="2.7.1.156"/>
    </reaction>
</comment>
<evidence type="ECO:0000256" key="6">
    <source>
        <dbReference type="ARBA" id="ARBA00005159"/>
    </source>
</evidence>
<keyword evidence="16" id="KW-1185">Reference proteome</keyword>
<evidence type="ECO:0000256" key="3">
    <source>
        <dbReference type="ARBA" id="ARBA00001522"/>
    </source>
</evidence>
<dbReference type="PIRSF" id="PIRSF006135">
    <property type="entry name" value="CobU"/>
    <property type="match status" value="1"/>
</dbReference>
<evidence type="ECO:0000313" key="15">
    <source>
        <dbReference type="EMBL" id="MET4684334.1"/>
    </source>
</evidence>
<evidence type="ECO:0000256" key="8">
    <source>
        <dbReference type="ARBA" id="ARBA00022573"/>
    </source>
</evidence>
<dbReference type="RefSeq" id="WP_354089301.1">
    <property type="nucleotide sequence ID" value="NZ_JBEPTF010000003.1"/>
</dbReference>
<comment type="pathway">
    <text evidence="6 14">Cofactor biosynthesis; adenosylcobalamin biosynthesis; adenosylcobalamin from cob(II)yrinate a,c-diamide: step 5/7.</text>
</comment>
<evidence type="ECO:0000256" key="4">
    <source>
        <dbReference type="ARBA" id="ARBA00003889"/>
    </source>
</evidence>
<keyword evidence="10 14" id="KW-0547">Nucleotide-binding</keyword>
<evidence type="ECO:0000256" key="11">
    <source>
        <dbReference type="ARBA" id="ARBA00022777"/>
    </source>
</evidence>
<dbReference type="GO" id="GO:0008820">
    <property type="term" value="F:cobinamide phosphate guanylyltransferase activity"/>
    <property type="evidence" value="ECO:0007669"/>
    <property type="project" value="UniProtKB-EC"/>
</dbReference>
<evidence type="ECO:0000256" key="5">
    <source>
        <dbReference type="ARBA" id="ARBA00004692"/>
    </source>
</evidence>
<comment type="catalytic activity">
    <reaction evidence="2 14">
        <text>adenosylcob(III)inamide phosphate + GTP + H(+) = adenosylcob(III)inamide-GDP + diphosphate</text>
        <dbReference type="Rhea" id="RHEA:22712"/>
        <dbReference type="ChEBI" id="CHEBI:15378"/>
        <dbReference type="ChEBI" id="CHEBI:33019"/>
        <dbReference type="ChEBI" id="CHEBI:37565"/>
        <dbReference type="ChEBI" id="CHEBI:58502"/>
        <dbReference type="ChEBI" id="CHEBI:60487"/>
        <dbReference type="EC" id="2.7.7.62"/>
    </reaction>
</comment>
<evidence type="ECO:0000256" key="7">
    <source>
        <dbReference type="ARBA" id="ARBA00007490"/>
    </source>
</evidence>
<accession>A0ABV2RCN2</accession>
<evidence type="ECO:0000256" key="13">
    <source>
        <dbReference type="ARBA" id="ARBA00023134"/>
    </source>
</evidence>
<evidence type="ECO:0000256" key="1">
    <source>
        <dbReference type="ARBA" id="ARBA00000312"/>
    </source>
</evidence>
<comment type="pathway">
    <text evidence="5 14">Cofactor biosynthesis; adenosylcobalamin biosynthesis; adenosylcobalamin from cob(II)yrinate a,c-diamide: step 6/7.</text>
</comment>
<dbReference type="SUPFAM" id="SSF52540">
    <property type="entry name" value="P-loop containing nucleoside triphosphate hydrolases"/>
    <property type="match status" value="1"/>
</dbReference>
<dbReference type="Gene3D" id="3.40.50.300">
    <property type="entry name" value="P-loop containing nucleotide triphosphate hydrolases"/>
    <property type="match status" value="1"/>
</dbReference>
<evidence type="ECO:0000256" key="9">
    <source>
        <dbReference type="ARBA" id="ARBA00022679"/>
    </source>
</evidence>
<comment type="function">
    <text evidence="4 14">Catalyzes ATP-dependent phosphorylation of adenosylcobinamide and addition of GMP to adenosylcobinamide phosphate.</text>
</comment>
<dbReference type="EMBL" id="JBEPTF010000003">
    <property type="protein sequence ID" value="MET4684334.1"/>
    <property type="molecule type" value="Genomic_DNA"/>
</dbReference>
<dbReference type="InterPro" id="IPR003203">
    <property type="entry name" value="CobU/CobP"/>
</dbReference>
<comment type="catalytic activity">
    <reaction evidence="3">
        <text>adenosylcob(III)inamide + GTP = adenosylcob(III)inamide phosphate + GDP + H(+)</text>
        <dbReference type="Rhea" id="RHEA:15765"/>
        <dbReference type="ChEBI" id="CHEBI:2480"/>
        <dbReference type="ChEBI" id="CHEBI:15378"/>
        <dbReference type="ChEBI" id="CHEBI:37565"/>
        <dbReference type="ChEBI" id="CHEBI:58189"/>
        <dbReference type="ChEBI" id="CHEBI:58502"/>
        <dbReference type="EC" id="2.7.1.156"/>
    </reaction>
</comment>
<keyword evidence="15" id="KW-0548">Nucleotidyltransferase</keyword>
<dbReference type="GO" id="GO:0043752">
    <property type="term" value="F:adenosylcobinamide kinase activity"/>
    <property type="evidence" value="ECO:0007669"/>
    <property type="project" value="UniProtKB-EC"/>
</dbReference>
<dbReference type="EC" id="2.7.7.62" evidence="14"/>
<proteinExistence type="inferred from homology"/>